<evidence type="ECO:0000313" key="3">
    <source>
        <dbReference type="WBParaSite" id="TREG1_113050.1"/>
    </source>
</evidence>
<name>A0AA85IVS2_TRIRE</name>
<feature type="domain" description="Helix-turn-helix" evidence="1">
    <location>
        <begin position="1"/>
        <end position="49"/>
    </location>
</feature>
<dbReference type="Pfam" id="PF26215">
    <property type="entry name" value="HTH_animal"/>
    <property type="match status" value="1"/>
</dbReference>
<dbReference type="PANTHER" id="PTHR21301:SF11">
    <property type="entry name" value="GIY-YIG DOMAIN-CONTAINING PROTEIN"/>
    <property type="match status" value="1"/>
</dbReference>
<proteinExistence type="predicted"/>
<dbReference type="InterPro" id="IPR058912">
    <property type="entry name" value="HTH_animal"/>
</dbReference>
<protein>
    <recommendedName>
        <fullName evidence="1">Helix-turn-helix domain-containing protein</fullName>
    </recommendedName>
</protein>
<dbReference type="CDD" id="cd10442">
    <property type="entry name" value="GIY-YIG_PLEs"/>
    <property type="match status" value="1"/>
</dbReference>
<sequence length="232" mass="26733">MKVSVALNLFNRARNIITDNDDMEKEITNIKQILIGNGYPEKLLDNIINRKEHREKQKVEKSWLSTIAIPYRKDTAEQLQRLFAAYNIKVYVKPSNSLEKALVHVKDIVPKMSQSNCVYKIKCSECEACYIGESSRQVKVRVNEHRLCTKRPPRNEVELKSLEKRSAIAIHAIDSGHKIDFDNVEILGRGFHSHKERLTSEALHILTTSNAVNRKEGIDLSPIWQTLMKQDK</sequence>
<reference evidence="2" key="1">
    <citation type="submission" date="2022-06" db="EMBL/GenBank/DDBJ databases">
        <authorList>
            <person name="Berger JAMES D."/>
            <person name="Berger JAMES D."/>
        </authorList>
    </citation>
    <scope>NUCLEOTIDE SEQUENCE [LARGE SCALE GENOMIC DNA]</scope>
</reference>
<dbReference type="AlphaFoldDB" id="A0AA85IVS2"/>
<dbReference type="PANTHER" id="PTHR21301">
    <property type="entry name" value="REVERSE TRANSCRIPTASE"/>
    <property type="match status" value="1"/>
</dbReference>
<organism evidence="2 3">
    <name type="scientific">Trichobilharzia regenti</name>
    <name type="common">Nasal bird schistosome</name>
    <dbReference type="NCBI Taxonomy" id="157069"/>
    <lineage>
        <taxon>Eukaryota</taxon>
        <taxon>Metazoa</taxon>
        <taxon>Spiralia</taxon>
        <taxon>Lophotrochozoa</taxon>
        <taxon>Platyhelminthes</taxon>
        <taxon>Trematoda</taxon>
        <taxon>Digenea</taxon>
        <taxon>Strigeidida</taxon>
        <taxon>Schistosomatoidea</taxon>
        <taxon>Schistosomatidae</taxon>
        <taxon>Trichobilharzia</taxon>
    </lineage>
</organism>
<dbReference type="WBParaSite" id="TREG1_113050.1">
    <property type="protein sequence ID" value="TREG1_113050.1"/>
    <property type="gene ID" value="TREG1_113050"/>
</dbReference>
<evidence type="ECO:0000313" key="2">
    <source>
        <dbReference type="Proteomes" id="UP000050795"/>
    </source>
</evidence>
<evidence type="ECO:0000259" key="1">
    <source>
        <dbReference type="Pfam" id="PF26215"/>
    </source>
</evidence>
<accession>A0AA85IVS2</accession>
<reference evidence="3" key="2">
    <citation type="submission" date="2023-11" db="UniProtKB">
        <authorList>
            <consortium name="WormBaseParasite"/>
        </authorList>
    </citation>
    <scope>IDENTIFICATION</scope>
</reference>
<keyword evidence="2" id="KW-1185">Reference proteome</keyword>
<dbReference type="Proteomes" id="UP000050795">
    <property type="component" value="Unassembled WGS sequence"/>
</dbReference>